<proteinExistence type="predicted"/>
<dbReference type="Proteomes" id="UP000316759">
    <property type="component" value="Unassembled WGS sequence"/>
</dbReference>
<evidence type="ECO:0000313" key="1">
    <source>
        <dbReference type="EMBL" id="TPP62974.1"/>
    </source>
</evidence>
<gene>
    <name evidence="1" type="ORF">FGIG_03971</name>
</gene>
<dbReference type="STRING" id="46835.A0A504YNS5"/>
<organism evidence="1 2">
    <name type="scientific">Fasciola gigantica</name>
    <name type="common">Giant liver fluke</name>
    <dbReference type="NCBI Taxonomy" id="46835"/>
    <lineage>
        <taxon>Eukaryota</taxon>
        <taxon>Metazoa</taxon>
        <taxon>Spiralia</taxon>
        <taxon>Lophotrochozoa</taxon>
        <taxon>Platyhelminthes</taxon>
        <taxon>Trematoda</taxon>
        <taxon>Digenea</taxon>
        <taxon>Plagiorchiida</taxon>
        <taxon>Echinostomata</taxon>
        <taxon>Echinostomatoidea</taxon>
        <taxon>Fasciolidae</taxon>
        <taxon>Fasciola</taxon>
    </lineage>
</organism>
<accession>A0A504YNS5</accession>
<sequence>MPCQQTVQTGYHLYITDDILQPQNRRGFKCSTCNLSSGRVYGYPGWTYRQYFKYGHFGGFRWASGSAANFLLVLATDQSQMERINIDVYEDSANSLSGAQKSIIYQPFQTKLPSGPRVPKVSVILIDRHRSEMFNLSWDMLVQVIRPFVPLNSLREKNRYGAIDLFWLLT</sequence>
<dbReference type="EMBL" id="SUNJ01006231">
    <property type="protein sequence ID" value="TPP62974.1"/>
    <property type="molecule type" value="Genomic_DNA"/>
</dbReference>
<comment type="caution">
    <text evidence="1">The sequence shown here is derived from an EMBL/GenBank/DDBJ whole genome shotgun (WGS) entry which is preliminary data.</text>
</comment>
<dbReference type="AlphaFoldDB" id="A0A504YNS5"/>
<keyword evidence="2" id="KW-1185">Reference proteome</keyword>
<reference evidence="1 2" key="1">
    <citation type="submission" date="2019-04" db="EMBL/GenBank/DDBJ databases">
        <title>Annotation for the trematode Fasciola gigantica.</title>
        <authorList>
            <person name="Choi Y.-J."/>
        </authorList>
    </citation>
    <scope>NUCLEOTIDE SEQUENCE [LARGE SCALE GENOMIC DNA]</scope>
    <source>
        <strain evidence="1">Uganda_cow_1</strain>
    </source>
</reference>
<protein>
    <submittedName>
        <fullName evidence="1">Uncharacterized protein</fullName>
    </submittedName>
</protein>
<dbReference type="OrthoDB" id="10339445at2759"/>
<evidence type="ECO:0000313" key="2">
    <source>
        <dbReference type="Proteomes" id="UP000316759"/>
    </source>
</evidence>
<name>A0A504YNS5_FASGI</name>